<organism evidence="2 3">
    <name type="scientific">Ustilago trichophora</name>
    <dbReference type="NCBI Taxonomy" id="86804"/>
    <lineage>
        <taxon>Eukaryota</taxon>
        <taxon>Fungi</taxon>
        <taxon>Dikarya</taxon>
        <taxon>Basidiomycota</taxon>
        <taxon>Ustilaginomycotina</taxon>
        <taxon>Ustilaginomycetes</taxon>
        <taxon>Ustilaginales</taxon>
        <taxon>Ustilaginaceae</taxon>
        <taxon>Ustilago</taxon>
    </lineage>
</organism>
<evidence type="ECO:0000313" key="3">
    <source>
        <dbReference type="Proteomes" id="UP000324022"/>
    </source>
</evidence>
<name>A0A5C3DS50_9BASI</name>
<dbReference type="Proteomes" id="UP000324022">
    <property type="component" value="Unassembled WGS sequence"/>
</dbReference>
<gene>
    <name evidence="2" type="ORF">UTRI_00682</name>
</gene>
<feature type="region of interest" description="Disordered" evidence="1">
    <location>
        <begin position="1"/>
        <end position="25"/>
    </location>
</feature>
<evidence type="ECO:0000256" key="1">
    <source>
        <dbReference type="SAM" id="MobiDB-lite"/>
    </source>
</evidence>
<dbReference type="EMBL" id="OOIN01000002">
    <property type="protein sequence ID" value="SPO21205.1"/>
    <property type="molecule type" value="Genomic_DNA"/>
</dbReference>
<accession>A0A5C3DS50</accession>
<reference evidence="2 3" key="1">
    <citation type="submission" date="2018-03" db="EMBL/GenBank/DDBJ databases">
        <authorList>
            <person name="Guldener U."/>
        </authorList>
    </citation>
    <scope>NUCLEOTIDE SEQUENCE [LARGE SCALE GENOMIC DNA]</scope>
    <source>
        <strain evidence="2 3">NBRC100155</strain>
    </source>
</reference>
<dbReference type="AlphaFoldDB" id="A0A5C3DS50"/>
<evidence type="ECO:0000313" key="2">
    <source>
        <dbReference type="EMBL" id="SPO21205.1"/>
    </source>
</evidence>
<feature type="compositionally biased region" description="Basic and acidic residues" evidence="1">
    <location>
        <begin position="1"/>
        <end position="23"/>
    </location>
</feature>
<keyword evidence="3" id="KW-1185">Reference proteome</keyword>
<sequence>MTEQRRQLETRMGEDLVAQEKQKGSKKKARIFPKFNPIPCSNVKRCLILPDSFSACDPKPTSGRVLFTRLEYSRGSRGKACVAGARFDIRQHSQRNPQSFLVTPPYFHLTFTSAL</sequence>
<proteinExistence type="predicted"/>
<protein>
    <submittedName>
        <fullName evidence="2">Uncharacterized protein</fullName>
    </submittedName>
</protein>